<sequence length="253" mass="29542">MSKEKLPPLSINLLFLPLFFIVLIWGVYWLDWNNFYELREYGVLPRTILGLRGIVFSPFIHGGIKHLYNNSIALFVLLLMLQYFYKKQTLSVLLWGIILSGFGTWLIGRESYHIGASGLIYVLVSFMFFKGMLTQYYRLMALSFLIVILYGGLVWYMFPDVEEGISWEGHLSGFLTGMLLSVFISNPEHIEKGYKYEWQNPNFDAQSDPFMKCFDENGNFIIIPKEKVLKYSDPYRSSLPVVLLEGVDRYWIK</sequence>
<dbReference type="GO" id="GO:0006508">
    <property type="term" value="P:proteolysis"/>
    <property type="evidence" value="ECO:0007669"/>
    <property type="project" value="UniProtKB-KW"/>
</dbReference>
<keyword evidence="11" id="KW-1185">Reference proteome</keyword>
<dbReference type="EMBL" id="LQNU01000084">
    <property type="protein sequence ID" value="KZE75320.1"/>
    <property type="molecule type" value="Genomic_DNA"/>
</dbReference>
<dbReference type="PANTHER" id="PTHR43066">
    <property type="entry name" value="RHOMBOID-RELATED PROTEIN"/>
    <property type="match status" value="1"/>
</dbReference>
<dbReference type="Gene3D" id="1.20.1540.10">
    <property type="entry name" value="Rhomboid-like"/>
    <property type="match status" value="1"/>
</dbReference>
<reference evidence="10 11" key="1">
    <citation type="submission" date="2016-01" db="EMBL/GenBank/DDBJ databases">
        <title>Whole genome sequencing of Myroides marinus L41.</title>
        <authorList>
            <person name="Hong K.W."/>
        </authorList>
    </citation>
    <scope>NUCLEOTIDE SEQUENCE [LARGE SCALE GENOMIC DNA]</scope>
    <source>
        <strain evidence="10 11">L41</strain>
    </source>
</reference>
<keyword evidence="5" id="KW-0378">Hydrolase</keyword>
<comment type="subcellular location">
    <subcellularLocation>
        <location evidence="1">Membrane</location>
        <topology evidence="1">Multi-pass membrane protein</topology>
    </subcellularLocation>
</comment>
<dbReference type="Pfam" id="PF01694">
    <property type="entry name" value="Rhomboid"/>
    <property type="match status" value="1"/>
</dbReference>
<evidence type="ECO:0000313" key="10">
    <source>
        <dbReference type="EMBL" id="KZE75320.1"/>
    </source>
</evidence>
<evidence type="ECO:0000256" key="1">
    <source>
        <dbReference type="ARBA" id="ARBA00004141"/>
    </source>
</evidence>
<name>A0A163VSD0_9FLAO</name>
<keyword evidence="4 8" id="KW-0812">Transmembrane</keyword>
<evidence type="ECO:0000256" key="6">
    <source>
        <dbReference type="ARBA" id="ARBA00022989"/>
    </source>
</evidence>
<feature type="transmembrane region" description="Helical" evidence="8">
    <location>
        <begin position="12"/>
        <end position="30"/>
    </location>
</feature>
<dbReference type="PANTHER" id="PTHR43066:SF1">
    <property type="entry name" value="RHOMBOID PROTEIN 2"/>
    <property type="match status" value="1"/>
</dbReference>
<comment type="caution">
    <text evidence="10">The sequence shown here is derived from an EMBL/GenBank/DDBJ whole genome shotgun (WGS) entry which is preliminary data.</text>
</comment>
<proteinExistence type="inferred from homology"/>
<feature type="transmembrane region" description="Helical" evidence="8">
    <location>
        <begin position="92"/>
        <end position="108"/>
    </location>
</feature>
<dbReference type="SUPFAM" id="SSF144091">
    <property type="entry name" value="Rhomboid-like"/>
    <property type="match status" value="1"/>
</dbReference>
<dbReference type="InterPro" id="IPR022764">
    <property type="entry name" value="Peptidase_S54_rhomboid_dom"/>
</dbReference>
<feature type="transmembrane region" description="Helical" evidence="8">
    <location>
        <begin position="139"/>
        <end position="158"/>
    </location>
</feature>
<evidence type="ECO:0000256" key="2">
    <source>
        <dbReference type="ARBA" id="ARBA00009045"/>
    </source>
</evidence>
<dbReference type="Proteomes" id="UP000076630">
    <property type="component" value="Unassembled WGS sequence"/>
</dbReference>
<feature type="transmembrane region" description="Helical" evidence="8">
    <location>
        <begin position="114"/>
        <end position="132"/>
    </location>
</feature>
<keyword evidence="3 10" id="KW-0645">Protease</keyword>
<dbReference type="RefSeq" id="WP_038988286.1">
    <property type="nucleotide sequence ID" value="NZ_JACAJN010000040.1"/>
</dbReference>
<dbReference type="OrthoDB" id="465874at2"/>
<feature type="transmembrane region" description="Helical" evidence="8">
    <location>
        <begin position="67"/>
        <end position="85"/>
    </location>
</feature>
<keyword evidence="7 8" id="KW-0472">Membrane</keyword>
<organism evidence="10 11">
    <name type="scientific">Myroides marinus</name>
    <dbReference type="NCBI Taxonomy" id="703342"/>
    <lineage>
        <taxon>Bacteria</taxon>
        <taxon>Pseudomonadati</taxon>
        <taxon>Bacteroidota</taxon>
        <taxon>Flavobacteriia</taxon>
        <taxon>Flavobacteriales</taxon>
        <taxon>Flavobacteriaceae</taxon>
        <taxon>Myroides</taxon>
    </lineage>
</organism>
<evidence type="ECO:0000256" key="4">
    <source>
        <dbReference type="ARBA" id="ARBA00022692"/>
    </source>
</evidence>
<evidence type="ECO:0000256" key="5">
    <source>
        <dbReference type="ARBA" id="ARBA00022801"/>
    </source>
</evidence>
<feature type="domain" description="Peptidase S54 rhomboid" evidence="9">
    <location>
        <begin position="54"/>
        <end position="185"/>
    </location>
</feature>
<feature type="transmembrane region" description="Helical" evidence="8">
    <location>
        <begin position="164"/>
        <end position="185"/>
    </location>
</feature>
<evidence type="ECO:0000256" key="7">
    <source>
        <dbReference type="ARBA" id="ARBA00023136"/>
    </source>
</evidence>
<dbReference type="GO" id="GO:0016020">
    <property type="term" value="C:membrane"/>
    <property type="evidence" value="ECO:0007669"/>
    <property type="project" value="UniProtKB-SubCell"/>
</dbReference>
<gene>
    <name evidence="10" type="ORF">AV926_17045</name>
</gene>
<dbReference type="GO" id="GO:0004252">
    <property type="term" value="F:serine-type endopeptidase activity"/>
    <property type="evidence" value="ECO:0007669"/>
    <property type="project" value="InterPro"/>
</dbReference>
<comment type="similarity">
    <text evidence="2">Belongs to the peptidase S54 family.</text>
</comment>
<protein>
    <submittedName>
        <fullName evidence="10">Rhomboid family intramembrane serine protease</fullName>
    </submittedName>
</protein>
<evidence type="ECO:0000259" key="9">
    <source>
        <dbReference type="Pfam" id="PF01694"/>
    </source>
</evidence>
<evidence type="ECO:0000256" key="3">
    <source>
        <dbReference type="ARBA" id="ARBA00022670"/>
    </source>
</evidence>
<dbReference type="AlphaFoldDB" id="A0A163VSD0"/>
<keyword evidence="6 8" id="KW-1133">Transmembrane helix</keyword>
<dbReference type="InterPro" id="IPR035952">
    <property type="entry name" value="Rhomboid-like_sf"/>
</dbReference>
<evidence type="ECO:0000256" key="8">
    <source>
        <dbReference type="SAM" id="Phobius"/>
    </source>
</evidence>
<accession>A0A163VSD0</accession>
<evidence type="ECO:0000313" key="11">
    <source>
        <dbReference type="Proteomes" id="UP000076630"/>
    </source>
</evidence>